<organism evidence="2 3">
    <name type="scientific">Flavobacterium suaedae</name>
    <dbReference type="NCBI Taxonomy" id="1767027"/>
    <lineage>
        <taxon>Bacteria</taxon>
        <taxon>Pseudomonadati</taxon>
        <taxon>Bacteroidota</taxon>
        <taxon>Flavobacteriia</taxon>
        <taxon>Flavobacteriales</taxon>
        <taxon>Flavobacteriaceae</taxon>
        <taxon>Flavobacterium</taxon>
    </lineage>
</organism>
<evidence type="ECO:0000256" key="1">
    <source>
        <dbReference type="SAM" id="MobiDB-lite"/>
    </source>
</evidence>
<evidence type="ECO:0000313" key="2">
    <source>
        <dbReference type="EMBL" id="GGB86728.1"/>
    </source>
</evidence>
<proteinExistence type="predicted"/>
<evidence type="ECO:0008006" key="4">
    <source>
        <dbReference type="Google" id="ProtNLM"/>
    </source>
</evidence>
<comment type="caution">
    <text evidence="2">The sequence shown here is derived from an EMBL/GenBank/DDBJ whole genome shotgun (WGS) entry which is preliminary data.</text>
</comment>
<name>A0ABQ1K512_9FLAO</name>
<sequence length="348" mass="39507">MKKKLEAELLSIAHRVLRLKNKDDIGQLQQEALRLYEKLSVLKFVEENLGNPDKAEAKAIAEQKLEEAYQTPVAPETEPVVTEAPKADEMQEEEKEEATPVAEPTVAETAQEEVAEEPKQEEEQVDAEVEEPVKEAPKKEVQEAPKEEIKEETYGHDIVFDKKQEEQEKPVAQTEDLFEEFKNYKEPEFVKVDDDVPDVVPTSDDWQSWVPKTGEEETPAKEPKTTTEASAMPTNEKEDKPVDTPAEKPVSTPNAAVSFAAKPSQRSLNDALGKAINLGLNDRIAFEKHLFAGNSEDLNRVLSQLNTFDNFEDAQNFVNSLIKPDYNNWEGKEEYEERFMSLVEKKFD</sequence>
<evidence type="ECO:0000313" key="3">
    <source>
        <dbReference type="Proteomes" id="UP000615760"/>
    </source>
</evidence>
<reference evidence="3" key="1">
    <citation type="journal article" date="2019" name="Int. J. Syst. Evol. Microbiol.">
        <title>The Global Catalogue of Microorganisms (GCM) 10K type strain sequencing project: providing services to taxonomists for standard genome sequencing and annotation.</title>
        <authorList>
            <consortium name="The Broad Institute Genomics Platform"/>
            <consortium name="The Broad Institute Genome Sequencing Center for Infectious Disease"/>
            <person name="Wu L."/>
            <person name="Ma J."/>
        </authorList>
    </citation>
    <scope>NUCLEOTIDE SEQUENCE [LARGE SCALE GENOMIC DNA]</scope>
    <source>
        <strain evidence="3">CGMCC 1.15461</strain>
    </source>
</reference>
<dbReference type="RefSeq" id="WP_188621999.1">
    <property type="nucleotide sequence ID" value="NZ_BMJE01000010.1"/>
</dbReference>
<dbReference type="Proteomes" id="UP000615760">
    <property type="component" value="Unassembled WGS sequence"/>
</dbReference>
<accession>A0ABQ1K512</accession>
<feature type="compositionally biased region" description="Basic and acidic residues" evidence="1">
    <location>
        <begin position="131"/>
        <end position="169"/>
    </location>
</feature>
<feature type="region of interest" description="Disordered" evidence="1">
    <location>
        <begin position="68"/>
        <end position="172"/>
    </location>
</feature>
<keyword evidence="3" id="KW-1185">Reference proteome</keyword>
<gene>
    <name evidence="2" type="ORF">GCM10007424_28500</name>
</gene>
<feature type="compositionally biased region" description="Basic and acidic residues" evidence="1">
    <location>
        <begin position="235"/>
        <end position="246"/>
    </location>
</feature>
<protein>
    <recommendedName>
        <fullName evidence="4">DUF4476 domain-containing protein</fullName>
    </recommendedName>
</protein>
<dbReference type="EMBL" id="BMJE01000010">
    <property type="protein sequence ID" value="GGB86728.1"/>
    <property type="molecule type" value="Genomic_DNA"/>
</dbReference>
<feature type="compositionally biased region" description="Basic and acidic residues" evidence="1">
    <location>
        <begin position="213"/>
        <end position="225"/>
    </location>
</feature>
<feature type="compositionally biased region" description="Low complexity" evidence="1">
    <location>
        <begin position="99"/>
        <end position="109"/>
    </location>
</feature>
<feature type="region of interest" description="Disordered" evidence="1">
    <location>
        <begin position="193"/>
        <end position="252"/>
    </location>
</feature>